<name>A0A0B2P4P5_GLYSO</name>
<protein>
    <recommendedName>
        <fullName evidence="2">RNA-directed DNA polymerase (Reverse transcriptase)</fullName>
    </recommendedName>
</protein>
<dbReference type="Proteomes" id="UP000053555">
    <property type="component" value="Unassembled WGS sequence"/>
</dbReference>
<reference evidence="1" key="1">
    <citation type="submission" date="2014-07" db="EMBL/GenBank/DDBJ databases">
        <title>Identification of a novel salt tolerance gene in wild soybean by whole-genome sequencing.</title>
        <authorList>
            <person name="Lam H.-M."/>
            <person name="Qi X."/>
            <person name="Li M.-W."/>
            <person name="Liu X."/>
            <person name="Xie M."/>
            <person name="Ni M."/>
            <person name="Xu X."/>
        </authorList>
    </citation>
    <scope>NUCLEOTIDE SEQUENCE [LARGE SCALE GENOMIC DNA]</scope>
    <source>
        <tissue evidence="1">Root</tissue>
    </source>
</reference>
<feature type="non-terminal residue" evidence="1">
    <location>
        <position position="1"/>
    </location>
</feature>
<dbReference type="AlphaFoldDB" id="A0A0B2P4P5"/>
<sequence>LKNKLRNLKITIKQWSKVNSDVNVSKIHSLRQQLNELETTAGNRPLSQDEVKLKKSFQQKLWEVSNAYESLLRQKSRERWIKEGDSNTAYFHKVLNCRRNYNAIQGLFIDGNWVQQPDRVKDEVLNFFLHRFTEDKSFRPTLDGVFFQSIDQNQREGLIAPFSDQEIKEAVWSCGGDKCPG</sequence>
<organism evidence="1">
    <name type="scientific">Glycine soja</name>
    <name type="common">Wild soybean</name>
    <dbReference type="NCBI Taxonomy" id="3848"/>
    <lineage>
        <taxon>Eukaryota</taxon>
        <taxon>Viridiplantae</taxon>
        <taxon>Streptophyta</taxon>
        <taxon>Embryophyta</taxon>
        <taxon>Tracheophyta</taxon>
        <taxon>Spermatophyta</taxon>
        <taxon>Magnoliopsida</taxon>
        <taxon>eudicotyledons</taxon>
        <taxon>Gunneridae</taxon>
        <taxon>Pentapetalae</taxon>
        <taxon>rosids</taxon>
        <taxon>fabids</taxon>
        <taxon>Fabales</taxon>
        <taxon>Fabaceae</taxon>
        <taxon>Papilionoideae</taxon>
        <taxon>50 kb inversion clade</taxon>
        <taxon>NPAAA clade</taxon>
        <taxon>indigoferoid/millettioid clade</taxon>
        <taxon>Phaseoleae</taxon>
        <taxon>Glycine</taxon>
        <taxon>Glycine subgen. Soja</taxon>
    </lineage>
</organism>
<evidence type="ECO:0000313" key="1">
    <source>
        <dbReference type="EMBL" id="KHN02643.1"/>
    </source>
</evidence>
<gene>
    <name evidence="1" type="ORF">glysoja_045752</name>
</gene>
<proteinExistence type="predicted"/>
<accession>A0A0B2P4P5</accession>
<dbReference type="EMBL" id="KN670131">
    <property type="protein sequence ID" value="KHN02643.1"/>
    <property type="molecule type" value="Genomic_DNA"/>
</dbReference>
<feature type="non-terminal residue" evidence="1">
    <location>
        <position position="181"/>
    </location>
</feature>
<evidence type="ECO:0008006" key="2">
    <source>
        <dbReference type="Google" id="ProtNLM"/>
    </source>
</evidence>